<dbReference type="GO" id="GO:0008270">
    <property type="term" value="F:zinc ion binding"/>
    <property type="evidence" value="ECO:0007669"/>
    <property type="project" value="InterPro"/>
</dbReference>
<dbReference type="CDD" id="cd00067">
    <property type="entry name" value="GAL4"/>
    <property type="match status" value="1"/>
</dbReference>
<evidence type="ECO:0008006" key="5">
    <source>
        <dbReference type="Google" id="ProtNLM"/>
    </source>
</evidence>
<feature type="region of interest" description="Disordered" evidence="2">
    <location>
        <begin position="1"/>
        <end position="148"/>
    </location>
</feature>
<protein>
    <recommendedName>
        <fullName evidence="5">Zn(2)-C6 fungal-type domain-containing protein</fullName>
    </recommendedName>
</protein>
<dbReference type="AlphaFoldDB" id="A0AAN8NQ84"/>
<dbReference type="EMBL" id="JAVHJM010000009">
    <property type="protein sequence ID" value="KAK6506257.1"/>
    <property type="molecule type" value="Genomic_DNA"/>
</dbReference>
<sequence length="441" mass="48712">MESKLGPKSYEKESHTGTTHDTIHPETSTMLEKFVSVDIPSREGTPWPENENKPDEDKNTEKKIIEDGMSGGDENIMIPVESTKISSIPELGTPGSSTRPEGPATLHPPDDNSNISTIEHTCSEEKRSHDVPPPPCSSNDTHGLPSSSLVCTTITTTKSPDRNPPSPFALHSKLLLLQDKKMVNKDMTTPKRKRKSPSVGLQNQKPKKPKIMAEPRKTPACKSCYHKHIGCDRQTENEPCRACERRKQPCERNDVRVVKGEKTVVKEEPTISEPSHVAEETPQDEPIEGGVVTPSSFRALSVTETDGEDQYSCGQEVEGDAATSVVPGQDQDQEGDHQEEAPISRTEIEEEGEVADNGYAGMTDAEKEAVEILMGMKGATVDILNQQTSDRYFEAIKEILIEEVEDHKKRRVGLKMLEKLKWQMTWLGGMATTMAPPGHSM</sequence>
<evidence type="ECO:0000313" key="3">
    <source>
        <dbReference type="EMBL" id="KAK6506257.1"/>
    </source>
</evidence>
<name>A0AAN8NQ84_9PEZI</name>
<dbReference type="GO" id="GO:0000981">
    <property type="term" value="F:DNA-binding transcription factor activity, RNA polymerase II-specific"/>
    <property type="evidence" value="ECO:0007669"/>
    <property type="project" value="InterPro"/>
</dbReference>
<evidence type="ECO:0000313" key="4">
    <source>
        <dbReference type="Proteomes" id="UP001307849"/>
    </source>
</evidence>
<feature type="compositionally biased region" description="Basic and acidic residues" evidence="2">
    <location>
        <begin position="1"/>
        <end position="15"/>
    </location>
</feature>
<keyword evidence="4" id="KW-1185">Reference proteome</keyword>
<evidence type="ECO:0000256" key="2">
    <source>
        <dbReference type="SAM" id="MobiDB-lite"/>
    </source>
</evidence>
<reference evidence="3 4" key="1">
    <citation type="submission" date="2019-10" db="EMBL/GenBank/DDBJ databases">
        <authorList>
            <person name="Palmer J.M."/>
        </authorList>
    </citation>
    <scope>NUCLEOTIDE SEQUENCE [LARGE SCALE GENOMIC DNA]</scope>
    <source>
        <strain evidence="3 4">TWF506</strain>
    </source>
</reference>
<dbReference type="Proteomes" id="UP001307849">
    <property type="component" value="Unassembled WGS sequence"/>
</dbReference>
<feature type="compositionally biased region" description="Polar residues" evidence="2">
    <location>
        <begin position="111"/>
        <end position="120"/>
    </location>
</feature>
<evidence type="ECO:0000256" key="1">
    <source>
        <dbReference type="ARBA" id="ARBA00023242"/>
    </source>
</evidence>
<dbReference type="InterPro" id="IPR001138">
    <property type="entry name" value="Zn2Cys6_DnaBD"/>
</dbReference>
<feature type="region of interest" description="Disordered" evidence="2">
    <location>
        <begin position="267"/>
        <end position="292"/>
    </location>
</feature>
<proteinExistence type="predicted"/>
<gene>
    <name evidence="3" type="ORF">TWF506_011175</name>
</gene>
<accession>A0AAN8NQ84</accession>
<feature type="region of interest" description="Disordered" evidence="2">
    <location>
        <begin position="318"/>
        <end position="355"/>
    </location>
</feature>
<feature type="compositionally biased region" description="Basic and acidic residues" evidence="2">
    <location>
        <begin position="50"/>
        <end position="66"/>
    </location>
</feature>
<feature type="compositionally biased region" description="Basic and acidic residues" evidence="2">
    <location>
        <begin position="121"/>
        <end position="130"/>
    </location>
</feature>
<organism evidence="3 4">
    <name type="scientific">Arthrobotrys conoides</name>
    <dbReference type="NCBI Taxonomy" id="74498"/>
    <lineage>
        <taxon>Eukaryota</taxon>
        <taxon>Fungi</taxon>
        <taxon>Dikarya</taxon>
        <taxon>Ascomycota</taxon>
        <taxon>Pezizomycotina</taxon>
        <taxon>Orbiliomycetes</taxon>
        <taxon>Orbiliales</taxon>
        <taxon>Orbiliaceae</taxon>
        <taxon>Arthrobotrys</taxon>
    </lineage>
</organism>
<keyword evidence="1" id="KW-0539">Nucleus</keyword>
<feature type="compositionally biased region" description="Polar residues" evidence="2">
    <location>
        <begin position="137"/>
        <end position="148"/>
    </location>
</feature>
<feature type="region of interest" description="Disordered" evidence="2">
    <location>
        <begin position="182"/>
        <end position="214"/>
    </location>
</feature>
<feature type="compositionally biased region" description="Polar residues" evidence="2">
    <location>
        <begin position="16"/>
        <end position="30"/>
    </location>
</feature>
<comment type="caution">
    <text evidence="3">The sequence shown here is derived from an EMBL/GenBank/DDBJ whole genome shotgun (WGS) entry which is preliminary data.</text>
</comment>